<dbReference type="EMBL" id="GEGO01005455">
    <property type="protein sequence ID" value="JAR89949.1"/>
    <property type="molecule type" value="Transcribed_RNA"/>
</dbReference>
<proteinExistence type="predicted"/>
<feature type="region of interest" description="Disordered" evidence="1">
    <location>
        <begin position="33"/>
        <end position="92"/>
    </location>
</feature>
<evidence type="ECO:0000256" key="1">
    <source>
        <dbReference type="SAM" id="MobiDB-lite"/>
    </source>
</evidence>
<accession>A0A147BGM8</accession>
<organism evidence="2">
    <name type="scientific">Ixodes ricinus</name>
    <name type="common">Common tick</name>
    <name type="synonym">Acarus ricinus</name>
    <dbReference type="NCBI Taxonomy" id="34613"/>
    <lineage>
        <taxon>Eukaryota</taxon>
        <taxon>Metazoa</taxon>
        <taxon>Ecdysozoa</taxon>
        <taxon>Arthropoda</taxon>
        <taxon>Chelicerata</taxon>
        <taxon>Arachnida</taxon>
        <taxon>Acari</taxon>
        <taxon>Parasitiformes</taxon>
        <taxon>Ixodida</taxon>
        <taxon>Ixodoidea</taxon>
        <taxon>Ixodidae</taxon>
        <taxon>Ixodinae</taxon>
        <taxon>Ixodes</taxon>
    </lineage>
</organism>
<evidence type="ECO:0000313" key="2">
    <source>
        <dbReference type="EMBL" id="JAR89949.1"/>
    </source>
</evidence>
<sequence>MRSANRYISDLLDRLHGTSSPTSMQVPLPLDFILSSPPHEPPRSLSHFPRPEAATICPEDDLADECPSSPPSSEPPSRYHNDDPTYDPAYEPSCDKGLKFEYKNMRHKCL</sequence>
<dbReference type="AlphaFoldDB" id="A0A147BGM8"/>
<protein>
    <submittedName>
        <fullName evidence="2">Uncharacterized protein</fullName>
    </submittedName>
</protein>
<reference evidence="2" key="1">
    <citation type="journal article" date="2018" name="PLoS Negl. Trop. Dis.">
        <title>Sialome diversity of ticks revealed by RNAseq of single tick salivary glands.</title>
        <authorList>
            <person name="Perner J."/>
            <person name="Kropackova S."/>
            <person name="Kopacek P."/>
            <person name="Ribeiro J.M."/>
        </authorList>
    </citation>
    <scope>NUCLEOTIDE SEQUENCE</scope>
    <source>
        <strain evidence="2">Siblings of single egg batch collected in Ceske Budejovice</strain>
        <tissue evidence="2">Salivary glands</tissue>
    </source>
</reference>
<name>A0A147BGM8_IXORI</name>